<evidence type="ECO:0000256" key="7">
    <source>
        <dbReference type="ARBA" id="ARBA00022989"/>
    </source>
</evidence>
<evidence type="ECO:0000256" key="4">
    <source>
        <dbReference type="ARBA" id="ARBA00022538"/>
    </source>
</evidence>
<keyword evidence="3" id="KW-1003">Cell membrane</keyword>
<accession>A0A318KR89</accession>
<dbReference type="AlphaFoldDB" id="A0A318KR89"/>
<keyword evidence="9 10" id="KW-0472">Membrane</keyword>
<reference evidence="12 13" key="1">
    <citation type="submission" date="2018-05" db="EMBL/GenBank/DDBJ databases">
        <title>Genomic Encyclopedia of Type Strains, Phase IV (KMG-IV): sequencing the most valuable type-strain genomes for metagenomic binning, comparative biology and taxonomic classification.</title>
        <authorList>
            <person name="Goeker M."/>
        </authorList>
    </citation>
    <scope>NUCLEOTIDE SEQUENCE [LARGE SCALE GENOMIC DNA]</scope>
    <source>
        <strain evidence="12 13">JC118</strain>
    </source>
</reference>
<keyword evidence="5 10" id="KW-0812">Transmembrane</keyword>
<feature type="transmembrane region" description="Helical" evidence="10">
    <location>
        <begin position="240"/>
        <end position="262"/>
    </location>
</feature>
<comment type="caution">
    <text evidence="12">The sequence shown here is derived from an EMBL/GenBank/DDBJ whole genome shotgun (WGS) entry which is preliminary data.</text>
</comment>
<dbReference type="EMBL" id="JALDAW010000011">
    <property type="protein sequence ID" value="MDY5167364.1"/>
    <property type="molecule type" value="Genomic_DNA"/>
</dbReference>
<proteinExistence type="predicted"/>
<feature type="transmembrane region" description="Helical" evidence="10">
    <location>
        <begin position="132"/>
        <end position="152"/>
    </location>
</feature>
<evidence type="ECO:0000256" key="10">
    <source>
        <dbReference type="SAM" id="Phobius"/>
    </source>
</evidence>
<keyword evidence="6" id="KW-0630">Potassium</keyword>
<organism evidence="12 13">
    <name type="scientific">Dielma fastidiosa</name>
    <dbReference type="NCBI Taxonomy" id="1034346"/>
    <lineage>
        <taxon>Bacteria</taxon>
        <taxon>Bacillati</taxon>
        <taxon>Bacillota</taxon>
        <taxon>Erysipelotrichia</taxon>
        <taxon>Erysipelotrichales</taxon>
        <taxon>Erysipelotrichaceae</taxon>
        <taxon>Dielma</taxon>
    </lineage>
</organism>
<dbReference type="Proteomes" id="UP001276902">
    <property type="component" value="Unassembled WGS sequence"/>
</dbReference>
<evidence type="ECO:0000256" key="5">
    <source>
        <dbReference type="ARBA" id="ARBA00022692"/>
    </source>
</evidence>
<name>A0A318KR89_9FIRM</name>
<dbReference type="InterPro" id="IPR003445">
    <property type="entry name" value="Cat_transpt"/>
</dbReference>
<evidence type="ECO:0000256" key="1">
    <source>
        <dbReference type="ARBA" id="ARBA00004651"/>
    </source>
</evidence>
<evidence type="ECO:0000313" key="13">
    <source>
        <dbReference type="Proteomes" id="UP000247612"/>
    </source>
</evidence>
<sequence>MNFIQEKLAKMRISRKIALSFVVVILMGAFLLTLPISNRGWTWLNPLDALFTATSATCVTGLVTKVTADQFTMFGQLVILLMIQIGGLGLMTIVAIFIIHLKSRLSLNDRLMMKEMLNQDSLSDMHNFIRSILRYTLIFEGCGAILLAIRFIPQYAPEYGIVRGIFNSIFISISAFCNAGFDTMSATSLMPYVDDPLVNIVVMLLIVLGGLGFAVWFDLRDRFRDMRKGKFTPSRFWKYLSLHTKLVLLMTSFLIVVPAVLIFCVEYNNPATLGALSLPGKLFAALFQSVTLRTAGFASLDIASLHQSTKFLMIICMFIGGSPGGTAGGVKTTTIAVLALLVLNQLKNRDEVVAFKRSITQSVVIRSAMILFINLFSLVIGLFILTLSEKATFLHLFFEAVSAMATVGLSANVTPTLTVVGKVVIILLMYIGRIGVITLIISIIRGKGSAQKTLSYPSGHVIVG</sequence>
<evidence type="ECO:0000313" key="11">
    <source>
        <dbReference type="EMBL" id="MDY5167364.1"/>
    </source>
</evidence>
<feature type="transmembrane region" description="Helical" evidence="10">
    <location>
        <begin position="164"/>
        <end position="181"/>
    </location>
</feature>
<protein>
    <submittedName>
        <fullName evidence="12">Trk system potassium uptake protein TrkH</fullName>
    </submittedName>
    <submittedName>
        <fullName evidence="11">TrkH family potassium uptake protein</fullName>
    </submittedName>
</protein>
<keyword evidence="7 10" id="KW-1133">Transmembrane helix</keyword>
<keyword evidence="13" id="KW-1185">Reference proteome</keyword>
<evidence type="ECO:0000256" key="8">
    <source>
        <dbReference type="ARBA" id="ARBA00023065"/>
    </source>
</evidence>
<feature type="transmembrane region" description="Helical" evidence="10">
    <location>
        <begin position="423"/>
        <end position="444"/>
    </location>
</feature>
<comment type="subcellular location">
    <subcellularLocation>
        <location evidence="1">Cell membrane</location>
        <topology evidence="1">Multi-pass membrane protein</topology>
    </subcellularLocation>
</comment>
<feature type="transmembrane region" description="Helical" evidence="10">
    <location>
        <begin position="77"/>
        <end position="101"/>
    </location>
</feature>
<feature type="transmembrane region" description="Helical" evidence="10">
    <location>
        <begin position="17"/>
        <end position="37"/>
    </location>
</feature>
<dbReference type="Proteomes" id="UP000247612">
    <property type="component" value="Unassembled WGS sequence"/>
</dbReference>
<evidence type="ECO:0000256" key="2">
    <source>
        <dbReference type="ARBA" id="ARBA00022448"/>
    </source>
</evidence>
<dbReference type="InterPro" id="IPR004772">
    <property type="entry name" value="TrkH"/>
</dbReference>
<evidence type="ECO:0000256" key="9">
    <source>
        <dbReference type="ARBA" id="ARBA00023136"/>
    </source>
</evidence>
<dbReference type="PANTHER" id="PTHR32024:SF1">
    <property type="entry name" value="KTR SYSTEM POTASSIUM UPTAKE PROTEIN B"/>
    <property type="match status" value="1"/>
</dbReference>
<gene>
    <name evidence="12" type="ORF">DES51_108122</name>
    <name evidence="11" type="ORF">MQE39_04425</name>
</gene>
<feature type="transmembrane region" description="Helical" evidence="10">
    <location>
        <begin position="363"/>
        <end position="385"/>
    </location>
</feature>
<feature type="transmembrane region" description="Helical" evidence="10">
    <location>
        <begin position="392"/>
        <end position="411"/>
    </location>
</feature>
<dbReference type="NCBIfam" id="TIGR00933">
    <property type="entry name" value="2a38"/>
    <property type="match status" value="1"/>
</dbReference>
<dbReference type="GO" id="GO:0005886">
    <property type="term" value="C:plasma membrane"/>
    <property type="evidence" value="ECO:0007669"/>
    <property type="project" value="UniProtKB-SubCell"/>
</dbReference>
<dbReference type="GO" id="GO:0015379">
    <property type="term" value="F:potassium:chloride symporter activity"/>
    <property type="evidence" value="ECO:0007669"/>
    <property type="project" value="InterPro"/>
</dbReference>
<feature type="transmembrane region" description="Helical" evidence="10">
    <location>
        <begin position="49"/>
        <end position="68"/>
    </location>
</feature>
<evidence type="ECO:0000313" key="12">
    <source>
        <dbReference type="EMBL" id="PXX78195.1"/>
    </source>
</evidence>
<evidence type="ECO:0000256" key="6">
    <source>
        <dbReference type="ARBA" id="ARBA00022958"/>
    </source>
</evidence>
<feature type="transmembrane region" description="Helical" evidence="10">
    <location>
        <begin position="312"/>
        <end position="343"/>
    </location>
</feature>
<feature type="transmembrane region" description="Helical" evidence="10">
    <location>
        <begin position="197"/>
        <end position="219"/>
    </location>
</feature>
<reference evidence="11" key="2">
    <citation type="submission" date="2022-03" db="EMBL/GenBank/DDBJ databases">
        <title>First case of bacteraemia caused by Dielma fastidiosa in a patient hospitalised with diverticulitis.</title>
        <authorList>
            <person name="Forman-Ankjaer B."/>
            <person name="Hvid-Jensen F."/>
            <person name="Kobel C.M."/>
            <person name="Greve T."/>
        </authorList>
    </citation>
    <scope>NUCLEOTIDE SEQUENCE</scope>
    <source>
        <strain evidence="11">AUH_DF_2021</strain>
    </source>
</reference>
<dbReference type="EMBL" id="QJKH01000008">
    <property type="protein sequence ID" value="PXX78195.1"/>
    <property type="molecule type" value="Genomic_DNA"/>
</dbReference>
<dbReference type="STRING" id="1034346.GCA_000313565_00475"/>
<dbReference type="Pfam" id="PF02386">
    <property type="entry name" value="TrkH"/>
    <property type="match status" value="1"/>
</dbReference>
<keyword evidence="8" id="KW-0406">Ion transport</keyword>
<keyword evidence="2" id="KW-0813">Transport</keyword>
<dbReference type="PANTHER" id="PTHR32024">
    <property type="entry name" value="TRK SYSTEM POTASSIUM UPTAKE PROTEIN TRKG-RELATED"/>
    <property type="match status" value="1"/>
</dbReference>
<dbReference type="RefSeq" id="WP_022936779.1">
    <property type="nucleotide sequence ID" value="NZ_BAABZA010000001.1"/>
</dbReference>
<evidence type="ECO:0000256" key="3">
    <source>
        <dbReference type="ARBA" id="ARBA00022475"/>
    </source>
</evidence>
<keyword evidence="4" id="KW-0633">Potassium transport</keyword>
<dbReference type="GeneID" id="94439894"/>